<proteinExistence type="predicted"/>
<dbReference type="SUPFAM" id="SSF103511">
    <property type="entry name" value="Chlorophyll a-b binding protein"/>
    <property type="match status" value="1"/>
</dbReference>
<evidence type="ECO:0000313" key="2">
    <source>
        <dbReference type="EMBL" id="CAE0485088.1"/>
    </source>
</evidence>
<feature type="region of interest" description="Disordered" evidence="1">
    <location>
        <begin position="1"/>
        <end position="67"/>
    </location>
</feature>
<feature type="compositionally biased region" description="Polar residues" evidence="1">
    <location>
        <begin position="1"/>
        <end position="13"/>
    </location>
</feature>
<name>A0A7S3QJR2_DUNTE</name>
<protein>
    <submittedName>
        <fullName evidence="2">Uncharacterized protein</fullName>
    </submittedName>
</protein>
<evidence type="ECO:0000256" key="1">
    <source>
        <dbReference type="SAM" id="MobiDB-lite"/>
    </source>
</evidence>
<feature type="compositionally biased region" description="Low complexity" evidence="1">
    <location>
        <begin position="57"/>
        <end position="67"/>
    </location>
</feature>
<dbReference type="EMBL" id="HBIP01000277">
    <property type="protein sequence ID" value="CAE0485088.1"/>
    <property type="molecule type" value="Transcribed_RNA"/>
</dbReference>
<gene>
    <name evidence="2" type="ORF">DTER00134_LOCUS127</name>
</gene>
<sequence>MSLCSTTMQTTGQRALHSQRLQPLAGRRSRPLCLTVRSADLKRPELKRPEAPPTPAPSAQAPTEAPQKPMEIVPQAATGPNKAGVTVEYQREQAKRMNKYFQGTILQRQIKDTTVFGWTPKNEINNGRWVMFGWMVGLLTEYATGVDFPHQLALMASYLGIADFD</sequence>
<reference evidence="2" key="1">
    <citation type="submission" date="2021-01" db="EMBL/GenBank/DDBJ databases">
        <authorList>
            <person name="Corre E."/>
            <person name="Pelletier E."/>
            <person name="Niang G."/>
            <person name="Scheremetjew M."/>
            <person name="Finn R."/>
            <person name="Kale V."/>
            <person name="Holt S."/>
            <person name="Cochrane G."/>
            <person name="Meng A."/>
            <person name="Brown T."/>
            <person name="Cohen L."/>
        </authorList>
    </citation>
    <scope>NUCLEOTIDE SEQUENCE</scope>
    <source>
        <strain evidence="2">CCMP1320</strain>
    </source>
</reference>
<organism evidence="2">
    <name type="scientific">Dunaliella tertiolecta</name>
    <name type="common">Green alga</name>
    <dbReference type="NCBI Taxonomy" id="3047"/>
    <lineage>
        <taxon>Eukaryota</taxon>
        <taxon>Viridiplantae</taxon>
        <taxon>Chlorophyta</taxon>
        <taxon>core chlorophytes</taxon>
        <taxon>Chlorophyceae</taxon>
        <taxon>CS clade</taxon>
        <taxon>Chlamydomonadales</taxon>
        <taxon>Dunaliellaceae</taxon>
        <taxon>Dunaliella</taxon>
    </lineage>
</organism>
<dbReference type="AlphaFoldDB" id="A0A7S3QJR2"/>
<accession>A0A7S3QJR2</accession>
<feature type="compositionally biased region" description="Basic and acidic residues" evidence="1">
    <location>
        <begin position="39"/>
        <end position="50"/>
    </location>
</feature>